<dbReference type="NCBIfam" id="TIGR01400">
    <property type="entry name" value="fliR"/>
    <property type="match status" value="1"/>
</dbReference>
<gene>
    <name evidence="11" type="primary">fliR</name>
    <name evidence="11" type="ORF">IPJ38_01365</name>
</gene>
<evidence type="ECO:0000256" key="1">
    <source>
        <dbReference type="ARBA" id="ARBA00002578"/>
    </source>
</evidence>
<dbReference type="GO" id="GO:0044780">
    <property type="term" value="P:bacterial-type flagellum assembly"/>
    <property type="evidence" value="ECO:0007669"/>
    <property type="project" value="UniProtKB-UniRule"/>
</dbReference>
<evidence type="ECO:0000256" key="6">
    <source>
        <dbReference type="ARBA" id="ARBA00022989"/>
    </source>
</evidence>
<keyword evidence="4 10" id="KW-1003">Cell membrane</keyword>
<sequence>MISITTTQIDAWIVAFAYPLVRILAFIAAAPLWSTAGIPRRTRVILGLCVTIALVPALPTMPAVAPGSLTGLWILAQQMLIGIGMGFAARIVFSAVDMAGEFIGAQMGLGFATAYDPLSSSQTPVISEFLSLIGLLLFLSLNGHLIYIATLAQSFYAIPVSANPLGAASWLNLVELGSKIFSAGLLLALPVVIALMITNIALAVLTRAAPQLNIFALGFPLTLTGGFVALAISMNYLAVPLQALYEFALSAMLGFVVMPTQ</sequence>
<keyword evidence="8 10" id="KW-0975">Bacterial flagellum</keyword>
<dbReference type="Pfam" id="PF01311">
    <property type="entry name" value="Bac_export_1"/>
    <property type="match status" value="1"/>
</dbReference>
<evidence type="ECO:0000313" key="12">
    <source>
        <dbReference type="Proteomes" id="UP000739411"/>
    </source>
</evidence>
<evidence type="ECO:0000256" key="7">
    <source>
        <dbReference type="ARBA" id="ARBA00023136"/>
    </source>
</evidence>
<comment type="subcellular location">
    <subcellularLocation>
        <location evidence="10">Cell membrane</location>
        <topology evidence="10">Multi-pass membrane protein</topology>
    </subcellularLocation>
    <subcellularLocation>
        <location evidence="10">Bacterial flagellum basal body</location>
    </subcellularLocation>
</comment>
<evidence type="ECO:0000256" key="2">
    <source>
        <dbReference type="ARBA" id="ARBA00009772"/>
    </source>
</evidence>
<dbReference type="AlphaFoldDB" id="A0A935K1B9"/>
<proteinExistence type="inferred from homology"/>
<dbReference type="PANTHER" id="PTHR30065">
    <property type="entry name" value="FLAGELLAR BIOSYNTHETIC PROTEIN FLIR"/>
    <property type="match status" value="1"/>
</dbReference>
<dbReference type="PANTHER" id="PTHR30065:SF8">
    <property type="entry name" value="FLAGELLAR BIOSYNTHETIC PROTEIN FLIR"/>
    <property type="match status" value="1"/>
</dbReference>
<keyword evidence="6 10" id="KW-1133">Transmembrane helix</keyword>
<evidence type="ECO:0000256" key="9">
    <source>
        <dbReference type="NCBIfam" id="TIGR01400"/>
    </source>
</evidence>
<feature type="transmembrane region" description="Helical" evidence="10">
    <location>
        <begin position="238"/>
        <end position="258"/>
    </location>
</feature>
<evidence type="ECO:0000313" key="11">
    <source>
        <dbReference type="EMBL" id="MBK7413952.1"/>
    </source>
</evidence>
<dbReference type="PRINTS" id="PR00953">
    <property type="entry name" value="TYPE3IMRPROT"/>
</dbReference>
<reference evidence="11 12" key="1">
    <citation type="submission" date="2020-10" db="EMBL/GenBank/DDBJ databases">
        <title>Connecting structure to function with the recovery of over 1000 high-quality activated sludge metagenome-assembled genomes encoding full-length rRNA genes using long-read sequencing.</title>
        <authorList>
            <person name="Singleton C.M."/>
            <person name="Petriglieri F."/>
            <person name="Kristensen J.M."/>
            <person name="Kirkegaard R.H."/>
            <person name="Michaelsen T.Y."/>
            <person name="Andersen M.H."/>
            <person name="Karst S.M."/>
            <person name="Dueholm M.S."/>
            <person name="Nielsen P.H."/>
            <person name="Albertsen M."/>
        </authorList>
    </citation>
    <scope>NUCLEOTIDE SEQUENCE [LARGE SCALE GENOMIC DNA]</scope>
    <source>
        <strain evidence="11">EsbW_18-Q3-R4-48_BATAC.463</strain>
    </source>
</reference>
<feature type="transmembrane region" description="Helical" evidence="10">
    <location>
        <begin position="12"/>
        <end position="33"/>
    </location>
</feature>
<dbReference type="InterPro" id="IPR006303">
    <property type="entry name" value="FliR"/>
</dbReference>
<feature type="transmembrane region" description="Helical" evidence="10">
    <location>
        <begin position="212"/>
        <end position="232"/>
    </location>
</feature>
<keyword evidence="11" id="KW-0969">Cilium</keyword>
<keyword evidence="7 10" id="KW-0472">Membrane</keyword>
<evidence type="ECO:0000256" key="3">
    <source>
        <dbReference type="ARBA" id="ARBA00021717"/>
    </source>
</evidence>
<evidence type="ECO:0000256" key="4">
    <source>
        <dbReference type="ARBA" id="ARBA00022475"/>
    </source>
</evidence>
<name>A0A935K1B9_9RHOO</name>
<evidence type="ECO:0000256" key="10">
    <source>
        <dbReference type="RuleBase" id="RU362071"/>
    </source>
</evidence>
<evidence type="ECO:0000256" key="5">
    <source>
        <dbReference type="ARBA" id="ARBA00022692"/>
    </source>
</evidence>
<comment type="similarity">
    <text evidence="2 10">Belongs to the FliR/MopE/SpaR family.</text>
</comment>
<accession>A0A935K1B9</accession>
<feature type="transmembrane region" description="Helical" evidence="10">
    <location>
        <begin position="180"/>
        <end position="205"/>
    </location>
</feature>
<dbReference type="EMBL" id="JADJMS010000005">
    <property type="protein sequence ID" value="MBK7413952.1"/>
    <property type="molecule type" value="Genomic_DNA"/>
</dbReference>
<comment type="function">
    <text evidence="1 10">Role in flagellar biosynthesis.</text>
</comment>
<comment type="caution">
    <text evidence="11">The sequence shown here is derived from an EMBL/GenBank/DDBJ whole genome shotgun (WGS) entry which is preliminary data.</text>
</comment>
<organism evidence="11 12">
    <name type="scientific">Candidatus Dechloromonas phosphorivorans</name>
    <dbReference type="NCBI Taxonomy" id="2899244"/>
    <lineage>
        <taxon>Bacteria</taxon>
        <taxon>Pseudomonadati</taxon>
        <taxon>Pseudomonadota</taxon>
        <taxon>Betaproteobacteria</taxon>
        <taxon>Rhodocyclales</taxon>
        <taxon>Azonexaceae</taxon>
        <taxon>Dechloromonas</taxon>
    </lineage>
</organism>
<keyword evidence="5 10" id="KW-0812">Transmembrane</keyword>
<keyword evidence="11" id="KW-0966">Cell projection</keyword>
<feature type="transmembrane region" description="Helical" evidence="10">
    <location>
        <begin position="71"/>
        <end position="93"/>
    </location>
</feature>
<keyword evidence="11" id="KW-0282">Flagellum</keyword>
<dbReference type="GO" id="GO:0006605">
    <property type="term" value="P:protein targeting"/>
    <property type="evidence" value="ECO:0007669"/>
    <property type="project" value="UniProtKB-UniRule"/>
</dbReference>
<dbReference type="Proteomes" id="UP000739411">
    <property type="component" value="Unassembled WGS sequence"/>
</dbReference>
<protein>
    <recommendedName>
        <fullName evidence="3 9">Flagellar biosynthetic protein FliR</fullName>
    </recommendedName>
</protein>
<feature type="transmembrane region" description="Helical" evidence="10">
    <location>
        <begin position="129"/>
        <end position="149"/>
    </location>
</feature>
<evidence type="ECO:0000256" key="8">
    <source>
        <dbReference type="ARBA" id="ARBA00023143"/>
    </source>
</evidence>
<dbReference type="GO" id="GO:0009425">
    <property type="term" value="C:bacterial-type flagellum basal body"/>
    <property type="evidence" value="ECO:0007669"/>
    <property type="project" value="UniProtKB-SubCell"/>
</dbReference>
<feature type="transmembrane region" description="Helical" evidence="10">
    <location>
        <begin position="45"/>
        <end position="65"/>
    </location>
</feature>
<dbReference type="InterPro" id="IPR002010">
    <property type="entry name" value="T3SS_IM_R"/>
</dbReference>
<dbReference type="GO" id="GO:0005886">
    <property type="term" value="C:plasma membrane"/>
    <property type="evidence" value="ECO:0007669"/>
    <property type="project" value="UniProtKB-SubCell"/>
</dbReference>